<dbReference type="InterPro" id="IPR036390">
    <property type="entry name" value="WH_DNA-bd_sf"/>
</dbReference>
<dbReference type="Gene3D" id="1.10.10.10">
    <property type="entry name" value="Winged helix-like DNA-binding domain superfamily/Winged helix DNA-binding domain"/>
    <property type="match status" value="1"/>
</dbReference>
<protein>
    <submittedName>
        <fullName evidence="7">Transcriptional repressor</fullName>
    </submittedName>
</protein>
<name>A0ABT0VF88_9LACO</name>
<keyword evidence="3" id="KW-0862">Zinc</keyword>
<dbReference type="PANTHER" id="PTHR33202">
    <property type="entry name" value="ZINC UPTAKE REGULATION PROTEIN"/>
    <property type="match status" value="1"/>
</dbReference>
<keyword evidence="5" id="KW-0238">DNA-binding</keyword>
<dbReference type="PANTHER" id="PTHR33202:SF7">
    <property type="entry name" value="FERRIC UPTAKE REGULATION PROTEIN"/>
    <property type="match status" value="1"/>
</dbReference>
<gene>
    <name evidence="7" type="ORF">KAK10_00625</name>
</gene>
<dbReference type="Proteomes" id="UP001057481">
    <property type="component" value="Unassembled WGS sequence"/>
</dbReference>
<dbReference type="SUPFAM" id="SSF46785">
    <property type="entry name" value="Winged helix' DNA-binding domain"/>
    <property type="match status" value="1"/>
</dbReference>
<dbReference type="EMBL" id="JAGMVS010000037">
    <property type="protein sequence ID" value="MCM2436440.1"/>
    <property type="molecule type" value="Genomic_DNA"/>
</dbReference>
<evidence type="ECO:0000256" key="4">
    <source>
        <dbReference type="ARBA" id="ARBA00023015"/>
    </source>
</evidence>
<evidence type="ECO:0000313" key="7">
    <source>
        <dbReference type="EMBL" id="MCM2436440.1"/>
    </source>
</evidence>
<evidence type="ECO:0000256" key="5">
    <source>
        <dbReference type="ARBA" id="ARBA00023125"/>
    </source>
</evidence>
<accession>A0ABT0VF88</accession>
<dbReference type="Pfam" id="PF01475">
    <property type="entry name" value="FUR"/>
    <property type="match status" value="1"/>
</dbReference>
<dbReference type="InterPro" id="IPR043135">
    <property type="entry name" value="Fur_C"/>
</dbReference>
<dbReference type="CDD" id="cd07153">
    <property type="entry name" value="Fur_like"/>
    <property type="match status" value="1"/>
</dbReference>
<comment type="caution">
    <text evidence="7">The sequence shown here is derived from an EMBL/GenBank/DDBJ whole genome shotgun (WGS) entry which is preliminary data.</text>
</comment>
<reference evidence="7" key="1">
    <citation type="submission" date="2021-04" db="EMBL/GenBank/DDBJ databases">
        <title>Taxonomic assessment of Weissella genus.</title>
        <authorList>
            <person name="Fanelli F."/>
            <person name="Chieffi D."/>
            <person name="Dell'Aquila A."/>
            <person name="Gyu-Sung C."/>
            <person name="Franz C.M.A.P."/>
            <person name="Fusco V."/>
        </authorList>
    </citation>
    <scope>NUCLEOTIDE SEQUENCE</scope>
    <source>
        <strain evidence="7">LMG 25373</strain>
    </source>
</reference>
<proteinExistence type="inferred from homology"/>
<evidence type="ECO:0000256" key="1">
    <source>
        <dbReference type="ARBA" id="ARBA00007957"/>
    </source>
</evidence>
<keyword evidence="8" id="KW-1185">Reference proteome</keyword>
<evidence type="ECO:0000256" key="2">
    <source>
        <dbReference type="ARBA" id="ARBA00022491"/>
    </source>
</evidence>
<dbReference type="InterPro" id="IPR002481">
    <property type="entry name" value="FUR"/>
</dbReference>
<evidence type="ECO:0000256" key="3">
    <source>
        <dbReference type="ARBA" id="ARBA00022833"/>
    </source>
</evidence>
<dbReference type="InterPro" id="IPR036388">
    <property type="entry name" value="WH-like_DNA-bd_sf"/>
</dbReference>
<dbReference type="Gene3D" id="3.30.1490.190">
    <property type="match status" value="1"/>
</dbReference>
<evidence type="ECO:0000256" key="6">
    <source>
        <dbReference type="ARBA" id="ARBA00023163"/>
    </source>
</evidence>
<keyword evidence="6" id="KW-0804">Transcription</keyword>
<comment type="similarity">
    <text evidence="1">Belongs to the Fur family.</text>
</comment>
<evidence type="ECO:0000313" key="8">
    <source>
        <dbReference type="Proteomes" id="UP001057481"/>
    </source>
</evidence>
<keyword evidence="2" id="KW-0678">Repressor</keyword>
<organism evidence="7 8">
    <name type="scientific">Periweissella beninensis</name>
    <dbReference type="NCBI Taxonomy" id="504936"/>
    <lineage>
        <taxon>Bacteria</taxon>
        <taxon>Bacillati</taxon>
        <taxon>Bacillota</taxon>
        <taxon>Bacilli</taxon>
        <taxon>Lactobacillales</taxon>
        <taxon>Lactobacillaceae</taxon>
        <taxon>Periweissella</taxon>
    </lineage>
</organism>
<sequence>MTVTNSTIEDALDYLRTIGLRITPQRKLILQYLILKRNHPTAEIIFNDIKQQDSTISLATVYNTLELLVKNNLVIEIAAPDEKQHFDYFAHPHYHVICTNCGKIEDVFDYSFTTVEDDAHQKTGYKISHSLMEIYGLCPDCQILLNIKKN</sequence>
<keyword evidence="4" id="KW-0805">Transcription regulation</keyword>
<dbReference type="RefSeq" id="WP_205142892.1">
    <property type="nucleotide sequence ID" value="NZ_JAFBDN010000002.1"/>
</dbReference>